<reference evidence="7" key="1">
    <citation type="journal article" date="2020" name="Stud. Mycol.">
        <title>101 Dothideomycetes genomes: a test case for predicting lifestyles and emergence of pathogens.</title>
        <authorList>
            <person name="Haridas S."/>
            <person name="Albert R."/>
            <person name="Binder M."/>
            <person name="Bloem J."/>
            <person name="Labutti K."/>
            <person name="Salamov A."/>
            <person name="Andreopoulos B."/>
            <person name="Baker S."/>
            <person name="Barry K."/>
            <person name="Bills G."/>
            <person name="Bluhm B."/>
            <person name="Cannon C."/>
            <person name="Castanera R."/>
            <person name="Culley D."/>
            <person name="Daum C."/>
            <person name="Ezra D."/>
            <person name="Gonzalez J."/>
            <person name="Henrissat B."/>
            <person name="Kuo A."/>
            <person name="Liang C."/>
            <person name="Lipzen A."/>
            <person name="Lutzoni F."/>
            <person name="Magnuson J."/>
            <person name="Mondo S."/>
            <person name="Nolan M."/>
            <person name="Ohm R."/>
            <person name="Pangilinan J."/>
            <person name="Park H.-J."/>
            <person name="Ramirez L."/>
            <person name="Alfaro M."/>
            <person name="Sun H."/>
            <person name="Tritt A."/>
            <person name="Yoshinaga Y."/>
            <person name="Zwiers L.-H."/>
            <person name="Turgeon B."/>
            <person name="Goodwin S."/>
            <person name="Spatafora J."/>
            <person name="Crous P."/>
            <person name="Grigoriev I."/>
        </authorList>
    </citation>
    <scope>NUCLEOTIDE SEQUENCE</scope>
    <source>
        <strain evidence="7">SCOH1-5</strain>
    </source>
</reference>
<sequence>MSTCGSGTRAEDYNLSLHVGALFIILGISAGACALPIIALRVPQLRIPAKAHFGFRHFGTGVLIATAFVHLIPTAFISLIDPCLPPFFNEDYPALAGAIALAAVFMITIAEMIFSPGRSLCSGPGQPDSSELQQGQRDGLPDVAHGTAHATRRHSLTTDEITPAESTPQFGRSRSGRSHSVMMSVGRRSSLTFNDHTLQSTEEGKRGSSIEDAEDRRPSEDSLTLAEEKEATQQRHKLLMQCLLLECGILFHSIFIGLALAVAVGSEQVILLIAIAFHQTFEGLALGSRIAAVGWKPRALQPWFMALAYGCTTPLGQAIGIATRNLYDPDSATGLVVVGTFNAFSAGLLTYTSLVDLLSEDFLSDHSWRTLRGRRRIGATCLVGFGAFCMSLIGAWA</sequence>
<dbReference type="AlphaFoldDB" id="A0A6A6FTC7"/>
<evidence type="ECO:0000313" key="8">
    <source>
        <dbReference type="Proteomes" id="UP000799539"/>
    </source>
</evidence>
<dbReference type="Proteomes" id="UP000799539">
    <property type="component" value="Unassembled WGS sequence"/>
</dbReference>
<dbReference type="EMBL" id="ML992663">
    <property type="protein sequence ID" value="KAF2216745.1"/>
    <property type="molecule type" value="Genomic_DNA"/>
</dbReference>
<evidence type="ECO:0000256" key="2">
    <source>
        <dbReference type="ARBA" id="ARBA00022692"/>
    </source>
</evidence>
<dbReference type="InterPro" id="IPR003689">
    <property type="entry name" value="ZIP"/>
</dbReference>
<dbReference type="Pfam" id="PF02535">
    <property type="entry name" value="Zip"/>
    <property type="match status" value="1"/>
</dbReference>
<evidence type="ECO:0000256" key="4">
    <source>
        <dbReference type="ARBA" id="ARBA00023136"/>
    </source>
</evidence>
<accession>A0A6A6FTC7</accession>
<name>A0A6A6FTC7_9PEZI</name>
<dbReference type="GO" id="GO:0005886">
    <property type="term" value="C:plasma membrane"/>
    <property type="evidence" value="ECO:0007669"/>
    <property type="project" value="TreeGrafter"/>
</dbReference>
<feature type="compositionally biased region" description="Polar residues" evidence="5">
    <location>
        <begin position="158"/>
        <end position="172"/>
    </location>
</feature>
<dbReference type="PANTHER" id="PTHR11040:SF55">
    <property type="entry name" value="MEMBRANE ZINC ION TRANSPORTER, PUTATIVE (AFU_ORTHOLOGUE AFUA_6G00470)-RELATED"/>
    <property type="match status" value="1"/>
</dbReference>
<gene>
    <name evidence="7" type="ORF">CERZMDRAFT_32346</name>
</gene>
<protein>
    <recommendedName>
        <fullName evidence="9">Zinc/iron permease</fullName>
    </recommendedName>
</protein>
<keyword evidence="2 6" id="KW-0812">Transmembrane</keyword>
<dbReference type="PANTHER" id="PTHR11040">
    <property type="entry name" value="ZINC/IRON TRANSPORTER"/>
    <property type="match status" value="1"/>
</dbReference>
<dbReference type="GO" id="GO:0005385">
    <property type="term" value="F:zinc ion transmembrane transporter activity"/>
    <property type="evidence" value="ECO:0007669"/>
    <property type="project" value="TreeGrafter"/>
</dbReference>
<feature type="transmembrane region" description="Helical" evidence="6">
    <location>
        <begin position="335"/>
        <end position="357"/>
    </location>
</feature>
<feature type="transmembrane region" description="Helical" evidence="6">
    <location>
        <begin position="269"/>
        <end position="291"/>
    </location>
</feature>
<feature type="compositionally biased region" description="Basic and acidic residues" evidence="5">
    <location>
        <begin position="202"/>
        <end position="228"/>
    </location>
</feature>
<organism evidence="7 8">
    <name type="scientific">Cercospora zeae-maydis SCOH1-5</name>
    <dbReference type="NCBI Taxonomy" id="717836"/>
    <lineage>
        <taxon>Eukaryota</taxon>
        <taxon>Fungi</taxon>
        <taxon>Dikarya</taxon>
        <taxon>Ascomycota</taxon>
        <taxon>Pezizomycotina</taxon>
        <taxon>Dothideomycetes</taxon>
        <taxon>Dothideomycetidae</taxon>
        <taxon>Mycosphaerellales</taxon>
        <taxon>Mycosphaerellaceae</taxon>
        <taxon>Cercospora</taxon>
    </lineage>
</organism>
<feature type="transmembrane region" description="Helical" evidence="6">
    <location>
        <begin position="243"/>
        <end position="263"/>
    </location>
</feature>
<comment type="subcellular location">
    <subcellularLocation>
        <location evidence="1">Membrane</location>
        <topology evidence="1">Multi-pass membrane protein</topology>
    </subcellularLocation>
</comment>
<feature type="region of interest" description="Disordered" evidence="5">
    <location>
        <begin position="120"/>
        <end position="228"/>
    </location>
</feature>
<dbReference type="OrthoDB" id="448280at2759"/>
<feature type="transmembrane region" description="Helical" evidence="6">
    <location>
        <begin position="20"/>
        <end position="40"/>
    </location>
</feature>
<evidence type="ECO:0000256" key="3">
    <source>
        <dbReference type="ARBA" id="ARBA00022989"/>
    </source>
</evidence>
<feature type="transmembrane region" description="Helical" evidence="6">
    <location>
        <begin position="92"/>
        <end position="114"/>
    </location>
</feature>
<evidence type="ECO:0000313" key="7">
    <source>
        <dbReference type="EMBL" id="KAF2216745.1"/>
    </source>
</evidence>
<evidence type="ECO:0000256" key="1">
    <source>
        <dbReference type="ARBA" id="ARBA00004141"/>
    </source>
</evidence>
<evidence type="ECO:0008006" key="9">
    <source>
        <dbReference type="Google" id="ProtNLM"/>
    </source>
</evidence>
<keyword evidence="3 6" id="KW-1133">Transmembrane helix</keyword>
<feature type="transmembrane region" description="Helical" evidence="6">
    <location>
        <begin position="377"/>
        <end position="396"/>
    </location>
</feature>
<keyword evidence="4 6" id="KW-0472">Membrane</keyword>
<evidence type="ECO:0000256" key="5">
    <source>
        <dbReference type="SAM" id="MobiDB-lite"/>
    </source>
</evidence>
<evidence type="ECO:0000256" key="6">
    <source>
        <dbReference type="SAM" id="Phobius"/>
    </source>
</evidence>
<proteinExistence type="predicted"/>
<feature type="transmembrane region" description="Helical" evidence="6">
    <location>
        <begin position="303"/>
        <end position="323"/>
    </location>
</feature>
<feature type="compositionally biased region" description="Polar residues" evidence="5">
    <location>
        <begin position="127"/>
        <end position="136"/>
    </location>
</feature>
<feature type="transmembrane region" description="Helical" evidence="6">
    <location>
        <begin position="61"/>
        <end position="80"/>
    </location>
</feature>
<keyword evidence="8" id="KW-1185">Reference proteome</keyword>
<feature type="compositionally biased region" description="Polar residues" evidence="5">
    <location>
        <begin position="187"/>
        <end position="201"/>
    </location>
</feature>